<dbReference type="GO" id="GO:0016491">
    <property type="term" value="F:oxidoreductase activity"/>
    <property type="evidence" value="ECO:0007669"/>
    <property type="project" value="UniProtKB-KW"/>
</dbReference>
<protein>
    <submittedName>
        <fullName evidence="3">Dehydrogenase</fullName>
    </submittedName>
</protein>
<evidence type="ECO:0000256" key="2">
    <source>
        <dbReference type="RuleBase" id="RU000363"/>
    </source>
</evidence>
<dbReference type="SUPFAM" id="SSF51735">
    <property type="entry name" value="NAD(P)-binding Rossmann-fold domains"/>
    <property type="match status" value="1"/>
</dbReference>
<organism evidence="3 4">
    <name type="scientific">Oryctes borbonicus</name>
    <dbReference type="NCBI Taxonomy" id="1629725"/>
    <lineage>
        <taxon>Eukaryota</taxon>
        <taxon>Metazoa</taxon>
        <taxon>Ecdysozoa</taxon>
        <taxon>Arthropoda</taxon>
        <taxon>Hexapoda</taxon>
        <taxon>Insecta</taxon>
        <taxon>Pterygota</taxon>
        <taxon>Neoptera</taxon>
        <taxon>Endopterygota</taxon>
        <taxon>Coleoptera</taxon>
        <taxon>Polyphaga</taxon>
        <taxon>Scarabaeiformia</taxon>
        <taxon>Scarabaeidae</taxon>
        <taxon>Dynastinae</taxon>
        <taxon>Oryctes</taxon>
    </lineage>
</organism>
<keyword evidence="4" id="KW-1185">Reference proteome</keyword>
<name>A0A0T6B086_9SCAR</name>
<dbReference type="Gene3D" id="3.40.50.720">
    <property type="entry name" value="NAD(P)-binding Rossmann-like Domain"/>
    <property type="match status" value="1"/>
</dbReference>
<comment type="similarity">
    <text evidence="2">Belongs to the short-chain dehydrogenases/reductases (SDR) family.</text>
</comment>
<reference evidence="3 4" key="1">
    <citation type="submission" date="2015-09" db="EMBL/GenBank/DDBJ databases">
        <title>Draft genome of the scarab beetle Oryctes borbonicus.</title>
        <authorList>
            <person name="Meyer J.M."/>
            <person name="Markov G.V."/>
            <person name="Baskaran P."/>
            <person name="Herrmann M."/>
            <person name="Sommer R.J."/>
            <person name="Roedelsperger C."/>
        </authorList>
    </citation>
    <scope>NUCLEOTIDE SEQUENCE [LARGE SCALE GENOMIC DNA]</scope>
    <source>
        <strain evidence="3">OB123</strain>
        <tissue evidence="3">Whole animal</tissue>
    </source>
</reference>
<comment type="caution">
    <text evidence="3">The sequence shown here is derived from an EMBL/GenBank/DDBJ whole genome shotgun (WGS) entry which is preliminary data.</text>
</comment>
<proteinExistence type="inferred from homology"/>
<dbReference type="InterPro" id="IPR036291">
    <property type="entry name" value="NAD(P)-bd_dom_sf"/>
</dbReference>
<dbReference type="PRINTS" id="PR00080">
    <property type="entry name" value="SDRFAMILY"/>
</dbReference>
<evidence type="ECO:0000256" key="1">
    <source>
        <dbReference type="ARBA" id="ARBA00023002"/>
    </source>
</evidence>
<dbReference type="OrthoDB" id="191139at2759"/>
<dbReference type="InterPro" id="IPR002347">
    <property type="entry name" value="SDR_fam"/>
</dbReference>
<dbReference type="PRINTS" id="PR00081">
    <property type="entry name" value="GDHRDH"/>
</dbReference>
<evidence type="ECO:0000313" key="3">
    <source>
        <dbReference type="EMBL" id="KRT80494.1"/>
    </source>
</evidence>
<dbReference type="EMBL" id="LJIG01022456">
    <property type="protein sequence ID" value="KRT80494.1"/>
    <property type="molecule type" value="Genomic_DNA"/>
</dbReference>
<gene>
    <name evidence="3" type="ORF">AMK59_8306</name>
</gene>
<sequence length="325" mass="35757">MFCCSCVVFYCLLVAVVAKIYLKLRIRRNGSYTCLMGKTAIVTGSNTGIGYVTALDFASRGARVILACRNENNAKDAQWRIIKETKNPNVIYKLIDMTSLESVRAFAKDINETEDRIDILVNNAGAGGLGNHNTDDGLQITMQVNHISSFLLTHLLLDKMKKSAPSRIVNVASIAARWSKLDVDKINEFQPVASPAWADTLMYANSKLCSILCTTELAAKLNPAEVTVNALHPGAVHTDIFRRMKGIIKVVAHSIINLYFKTPEEGAQTTIYVATSNDLLGISGKLFDNCRQIELYAVAQNPDLAKKVWAKSAELAKLESSEKIK</sequence>
<dbReference type="AlphaFoldDB" id="A0A0T6B086"/>
<keyword evidence="1" id="KW-0560">Oxidoreductase</keyword>
<evidence type="ECO:0000313" key="4">
    <source>
        <dbReference type="Proteomes" id="UP000051574"/>
    </source>
</evidence>
<dbReference type="Proteomes" id="UP000051574">
    <property type="component" value="Unassembled WGS sequence"/>
</dbReference>
<dbReference type="PANTHER" id="PTHR43157:SF31">
    <property type="entry name" value="PHOSPHATIDYLINOSITOL-GLYCAN BIOSYNTHESIS CLASS F PROTEIN"/>
    <property type="match status" value="1"/>
</dbReference>
<dbReference type="PANTHER" id="PTHR43157">
    <property type="entry name" value="PHOSPHATIDYLINOSITOL-GLYCAN BIOSYNTHESIS CLASS F PROTEIN-RELATED"/>
    <property type="match status" value="1"/>
</dbReference>
<dbReference type="CDD" id="cd05327">
    <property type="entry name" value="retinol-DH_like_SDR_c_like"/>
    <property type="match status" value="1"/>
</dbReference>
<dbReference type="Pfam" id="PF00106">
    <property type="entry name" value="adh_short"/>
    <property type="match status" value="1"/>
</dbReference>
<accession>A0A0T6B086</accession>